<reference evidence="3 4" key="1">
    <citation type="submission" date="2014-07" db="EMBL/GenBank/DDBJ databases">
        <title>Methanogenic archaea and the global carbon cycle.</title>
        <authorList>
            <person name="Henriksen J.R."/>
            <person name="Luke J."/>
            <person name="Reinhart S."/>
            <person name="Benedict M.N."/>
            <person name="Youngblut N.D."/>
            <person name="Metcalf M.E."/>
            <person name="Whitaker R.J."/>
            <person name="Metcalf W.W."/>
        </authorList>
    </citation>
    <scope>NUCLEOTIDE SEQUENCE [LARGE SCALE GENOMIC DNA]</scope>
    <source>
        <strain evidence="3 4">MS</strain>
    </source>
</reference>
<evidence type="ECO:0000313" key="3">
    <source>
        <dbReference type="EMBL" id="AKB53781.1"/>
    </source>
</evidence>
<dbReference type="InterPro" id="IPR011761">
    <property type="entry name" value="ATP-grasp"/>
</dbReference>
<dbReference type="Gene3D" id="3.30.470.20">
    <property type="entry name" value="ATP-grasp fold, B domain"/>
    <property type="match status" value="1"/>
</dbReference>
<evidence type="ECO:0000313" key="4">
    <source>
        <dbReference type="Proteomes" id="UP000033033"/>
    </source>
</evidence>
<dbReference type="GO" id="GO:0005524">
    <property type="term" value="F:ATP binding"/>
    <property type="evidence" value="ECO:0007669"/>
    <property type="project" value="UniProtKB-UniRule"/>
</dbReference>
<dbReference type="STRING" id="1434108.MSBRM_0783"/>
<dbReference type="AlphaFoldDB" id="A0A0E3LMX5"/>
<dbReference type="InterPro" id="IPR013815">
    <property type="entry name" value="ATP_grasp_subdomain_1"/>
</dbReference>
<dbReference type="Pfam" id="PF15632">
    <property type="entry name" value="ATPgrasp_Ter"/>
    <property type="match status" value="1"/>
</dbReference>
<proteinExistence type="predicted"/>
<keyword evidence="4" id="KW-1185">Reference proteome</keyword>
<evidence type="ECO:0000259" key="2">
    <source>
        <dbReference type="PROSITE" id="PS50975"/>
    </source>
</evidence>
<dbReference type="Gene3D" id="3.40.50.20">
    <property type="match status" value="1"/>
</dbReference>
<dbReference type="GeneID" id="24843992"/>
<dbReference type="Proteomes" id="UP000033033">
    <property type="component" value="Chromosome"/>
</dbReference>
<dbReference type="EMBL" id="CP009528">
    <property type="protein sequence ID" value="AKB53781.1"/>
    <property type="molecule type" value="Genomic_DNA"/>
</dbReference>
<gene>
    <name evidence="3" type="ORF">MSBRM_0783</name>
</gene>
<dbReference type="GO" id="GO:0046872">
    <property type="term" value="F:metal ion binding"/>
    <property type="evidence" value="ECO:0007669"/>
    <property type="project" value="InterPro"/>
</dbReference>
<dbReference type="Gene3D" id="3.30.1490.20">
    <property type="entry name" value="ATP-grasp fold, A domain"/>
    <property type="match status" value="1"/>
</dbReference>
<dbReference type="HOGENOM" id="CLU_034084_2_0_2"/>
<keyword evidence="1" id="KW-0547">Nucleotide-binding</keyword>
<accession>A0A0E3LMX5</accession>
<feature type="domain" description="ATP-grasp" evidence="2">
    <location>
        <begin position="117"/>
        <end position="305"/>
    </location>
</feature>
<dbReference type="KEGG" id="mby:MSBRM_0783"/>
<name>A0A0E3LMX5_METBA</name>
<evidence type="ECO:0000256" key="1">
    <source>
        <dbReference type="PROSITE-ProRule" id="PRU00409"/>
    </source>
</evidence>
<keyword evidence="1" id="KW-0067">ATP-binding</keyword>
<protein>
    <submittedName>
        <fullName evidence="3">ATP-grasp enzyme-like protein</fullName>
    </submittedName>
</protein>
<dbReference type="SUPFAM" id="SSF56059">
    <property type="entry name" value="Glutathione synthetase ATP-binding domain-like"/>
    <property type="match status" value="1"/>
</dbReference>
<sequence length="394" mass="45402">MKVLITDGEFKHSLAAVRALGKQGIEVISSSMYERNMSFYSKYCNKQYLYSDQINEKVFISNLIDIIKQESCDVLLPIGFKSCMKISKYQQTLEQYVKVPLPNYEFMLIASDKNKTIKFAMEMGIPTPKTIFPMSIEEVKKISNDLQYPVVIKAPEESGSVKYANNEKELMILYTQVCISHPQQIESGKFPQIQEYIPGEGYGFFALFNHGEPRAIFAHKRLHEYPPTGGPSTMAQSIYDPDLNAIGLRLLKSLSWHGVAMVEFKKDIRDNTFKLIEINPKFWGSLDLAIASGVNFPYLAVKMCIDGDIKPVFEYNNNLIFKWMFPDFVYSIANNCLGNYFVNLFNKNITNDLDYNDIKPNLFQFIDTVSEIYLRIKKKNLRYPHGKPEIEHDH</sequence>
<organism evidence="3 4">
    <name type="scientific">Methanosarcina barkeri MS</name>
    <dbReference type="NCBI Taxonomy" id="1434108"/>
    <lineage>
        <taxon>Archaea</taxon>
        <taxon>Methanobacteriati</taxon>
        <taxon>Methanobacteriota</taxon>
        <taxon>Stenosarchaea group</taxon>
        <taxon>Methanomicrobia</taxon>
        <taxon>Methanosarcinales</taxon>
        <taxon>Methanosarcinaceae</taxon>
        <taxon>Methanosarcina</taxon>
    </lineage>
</organism>
<dbReference type="PATRIC" id="fig|1434108.4.peg.945"/>
<dbReference type="RefSeq" id="WP_048154703.1">
    <property type="nucleotide sequence ID" value="NZ_CP009528.1"/>
</dbReference>
<dbReference type="PROSITE" id="PS50975">
    <property type="entry name" value="ATP_GRASP"/>
    <property type="match status" value="1"/>
</dbReference>